<evidence type="ECO:0000313" key="2">
    <source>
        <dbReference type="EMBL" id="KAF8484069.1"/>
    </source>
</evidence>
<protein>
    <recommendedName>
        <fullName evidence="1">BTB domain-containing protein</fullName>
    </recommendedName>
</protein>
<evidence type="ECO:0000313" key="3">
    <source>
        <dbReference type="Proteomes" id="UP000759537"/>
    </source>
</evidence>
<name>A0A9P5TBW9_9AGAM</name>
<dbReference type="SUPFAM" id="SSF54695">
    <property type="entry name" value="POZ domain"/>
    <property type="match status" value="1"/>
</dbReference>
<dbReference type="Proteomes" id="UP000759537">
    <property type="component" value="Unassembled WGS sequence"/>
</dbReference>
<gene>
    <name evidence="2" type="ORF">DFH94DRAFT_690562</name>
</gene>
<sequence length="632" mass="70426">MSTTPLVTASPTDQPLPPSLANLIFDHPGADIILRSQDSSLLRVPKIYIVNSSPILGDLIRRTLDSPSNANADASLPVVQLPESGEILHCLFTFIFSVTPLLPSTPEDIMELLFVAQKYQMGTALTHIRGSIAQQNSLPTRIGPALHIYALAQKYGLRPEALRTARAILLKHSMTIEDFDNKLDIMLGVSLHELWKYHERVRVILESDLTEFTASCARGTITGLCCTELSSSQIPSWLDQYIQSIGKNPNLFDPAELNIAMVRHTKVKANENNCKCGSISSRTIRDFWEALTSVVYGSFEKAESALSLVRDQEDPQAQINWTTFPPVTFDVSDTNLIIRSSDLVDFRVHKSVLAIASPFFKDLLSLPQPSDSESVDGLPVVQLPESSELLNSLISILYPIRTEMPTSYEKVLYLLAACQKYEMASVQSSIRAAVILGASPMPKGDEAFRAYAIASAKDIIPEMENAARLTLDHPMTFELLGEGLRLFEGWALRDLVNFRMRCRDNLVTCLDPFTKPLGPSSIWVGCPEVMPAKTSRQNRVLPKWLSQLLSRNHNDLKHQNFTHPLDIHSRIRREYVTALQNHGNCTFCMGVHIKNGSTFCAELENKLARVRDKVRGDRGSPSGSTYISLRNR</sequence>
<dbReference type="SMART" id="SM00225">
    <property type="entry name" value="BTB"/>
    <property type="match status" value="2"/>
</dbReference>
<keyword evidence="3" id="KW-1185">Reference proteome</keyword>
<reference evidence="2" key="1">
    <citation type="submission" date="2019-10" db="EMBL/GenBank/DDBJ databases">
        <authorList>
            <consortium name="DOE Joint Genome Institute"/>
            <person name="Kuo A."/>
            <person name="Miyauchi S."/>
            <person name="Kiss E."/>
            <person name="Drula E."/>
            <person name="Kohler A."/>
            <person name="Sanchez-Garcia M."/>
            <person name="Andreopoulos B."/>
            <person name="Barry K.W."/>
            <person name="Bonito G."/>
            <person name="Buee M."/>
            <person name="Carver A."/>
            <person name="Chen C."/>
            <person name="Cichocki N."/>
            <person name="Clum A."/>
            <person name="Culley D."/>
            <person name="Crous P.W."/>
            <person name="Fauchery L."/>
            <person name="Girlanda M."/>
            <person name="Hayes R."/>
            <person name="Keri Z."/>
            <person name="LaButti K."/>
            <person name="Lipzen A."/>
            <person name="Lombard V."/>
            <person name="Magnuson J."/>
            <person name="Maillard F."/>
            <person name="Morin E."/>
            <person name="Murat C."/>
            <person name="Nolan M."/>
            <person name="Ohm R."/>
            <person name="Pangilinan J."/>
            <person name="Pereira M."/>
            <person name="Perotto S."/>
            <person name="Peter M."/>
            <person name="Riley R."/>
            <person name="Sitrit Y."/>
            <person name="Stielow B."/>
            <person name="Szollosi G."/>
            <person name="Zifcakova L."/>
            <person name="Stursova M."/>
            <person name="Spatafora J.W."/>
            <person name="Tedersoo L."/>
            <person name="Vaario L.-M."/>
            <person name="Yamada A."/>
            <person name="Yan M."/>
            <person name="Wang P."/>
            <person name="Xu J."/>
            <person name="Bruns T."/>
            <person name="Baldrian P."/>
            <person name="Vilgalys R."/>
            <person name="Henrissat B."/>
            <person name="Grigoriev I.V."/>
            <person name="Hibbett D."/>
            <person name="Nagy L.G."/>
            <person name="Martin F.M."/>
        </authorList>
    </citation>
    <scope>NUCLEOTIDE SEQUENCE</scope>
    <source>
        <strain evidence="2">Prilba</strain>
    </source>
</reference>
<dbReference type="Pfam" id="PF00651">
    <property type="entry name" value="BTB"/>
    <property type="match status" value="1"/>
</dbReference>
<proteinExistence type="predicted"/>
<comment type="caution">
    <text evidence="2">The sequence shown here is derived from an EMBL/GenBank/DDBJ whole genome shotgun (WGS) entry which is preliminary data.</text>
</comment>
<dbReference type="InterPro" id="IPR011333">
    <property type="entry name" value="SKP1/BTB/POZ_sf"/>
</dbReference>
<dbReference type="AlphaFoldDB" id="A0A9P5TBW9"/>
<dbReference type="EMBL" id="WHVB01000004">
    <property type="protein sequence ID" value="KAF8484069.1"/>
    <property type="molecule type" value="Genomic_DNA"/>
</dbReference>
<dbReference type="CDD" id="cd18186">
    <property type="entry name" value="BTB_POZ_ZBTB_KLHL-like"/>
    <property type="match status" value="1"/>
</dbReference>
<dbReference type="PROSITE" id="PS50097">
    <property type="entry name" value="BTB"/>
    <property type="match status" value="1"/>
</dbReference>
<dbReference type="Gene3D" id="3.30.710.10">
    <property type="entry name" value="Potassium Channel Kv1.1, Chain A"/>
    <property type="match status" value="2"/>
</dbReference>
<feature type="domain" description="BTB" evidence="1">
    <location>
        <begin position="332"/>
        <end position="406"/>
    </location>
</feature>
<dbReference type="OrthoDB" id="3357985at2759"/>
<organism evidence="2 3">
    <name type="scientific">Russula ochroleuca</name>
    <dbReference type="NCBI Taxonomy" id="152965"/>
    <lineage>
        <taxon>Eukaryota</taxon>
        <taxon>Fungi</taxon>
        <taxon>Dikarya</taxon>
        <taxon>Basidiomycota</taxon>
        <taxon>Agaricomycotina</taxon>
        <taxon>Agaricomycetes</taxon>
        <taxon>Russulales</taxon>
        <taxon>Russulaceae</taxon>
        <taxon>Russula</taxon>
    </lineage>
</organism>
<dbReference type="InterPro" id="IPR000210">
    <property type="entry name" value="BTB/POZ_dom"/>
</dbReference>
<accession>A0A9P5TBW9</accession>
<evidence type="ECO:0000259" key="1">
    <source>
        <dbReference type="PROSITE" id="PS50097"/>
    </source>
</evidence>
<reference evidence="2" key="2">
    <citation type="journal article" date="2020" name="Nat. Commun.">
        <title>Large-scale genome sequencing of mycorrhizal fungi provides insights into the early evolution of symbiotic traits.</title>
        <authorList>
            <person name="Miyauchi S."/>
            <person name="Kiss E."/>
            <person name="Kuo A."/>
            <person name="Drula E."/>
            <person name="Kohler A."/>
            <person name="Sanchez-Garcia M."/>
            <person name="Morin E."/>
            <person name="Andreopoulos B."/>
            <person name="Barry K.W."/>
            <person name="Bonito G."/>
            <person name="Buee M."/>
            <person name="Carver A."/>
            <person name="Chen C."/>
            <person name="Cichocki N."/>
            <person name="Clum A."/>
            <person name="Culley D."/>
            <person name="Crous P.W."/>
            <person name="Fauchery L."/>
            <person name="Girlanda M."/>
            <person name="Hayes R.D."/>
            <person name="Keri Z."/>
            <person name="LaButti K."/>
            <person name="Lipzen A."/>
            <person name="Lombard V."/>
            <person name="Magnuson J."/>
            <person name="Maillard F."/>
            <person name="Murat C."/>
            <person name="Nolan M."/>
            <person name="Ohm R.A."/>
            <person name="Pangilinan J."/>
            <person name="Pereira M.F."/>
            <person name="Perotto S."/>
            <person name="Peter M."/>
            <person name="Pfister S."/>
            <person name="Riley R."/>
            <person name="Sitrit Y."/>
            <person name="Stielow J.B."/>
            <person name="Szollosi G."/>
            <person name="Zifcakova L."/>
            <person name="Stursova M."/>
            <person name="Spatafora J.W."/>
            <person name="Tedersoo L."/>
            <person name="Vaario L.M."/>
            <person name="Yamada A."/>
            <person name="Yan M."/>
            <person name="Wang P."/>
            <person name="Xu J."/>
            <person name="Bruns T."/>
            <person name="Baldrian P."/>
            <person name="Vilgalys R."/>
            <person name="Dunand C."/>
            <person name="Henrissat B."/>
            <person name="Grigoriev I.V."/>
            <person name="Hibbett D."/>
            <person name="Nagy L.G."/>
            <person name="Martin F.M."/>
        </authorList>
    </citation>
    <scope>NUCLEOTIDE SEQUENCE</scope>
    <source>
        <strain evidence="2">Prilba</strain>
    </source>
</reference>